<comment type="caution">
    <text evidence="7">The sequence shown here is derived from an EMBL/GenBank/DDBJ whole genome shotgun (WGS) entry which is preliminary data.</text>
</comment>
<feature type="transmembrane region" description="Helical" evidence="5">
    <location>
        <begin position="20"/>
        <end position="36"/>
    </location>
</feature>
<feature type="transmembrane region" description="Helical" evidence="5">
    <location>
        <begin position="139"/>
        <end position="157"/>
    </location>
</feature>
<evidence type="ECO:0000256" key="3">
    <source>
        <dbReference type="ARBA" id="ARBA00022989"/>
    </source>
</evidence>
<feature type="domain" description="Integral membrane bound transporter" evidence="6">
    <location>
        <begin position="200"/>
        <end position="323"/>
    </location>
</feature>
<feature type="transmembrane region" description="Helical" evidence="5">
    <location>
        <begin position="66"/>
        <end position="84"/>
    </location>
</feature>
<evidence type="ECO:0000259" key="6">
    <source>
        <dbReference type="Pfam" id="PF13515"/>
    </source>
</evidence>
<evidence type="ECO:0000256" key="1">
    <source>
        <dbReference type="ARBA" id="ARBA00004141"/>
    </source>
</evidence>
<evidence type="ECO:0000313" key="7">
    <source>
        <dbReference type="EMBL" id="MCB5195152.1"/>
    </source>
</evidence>
<protein>
    <submittedName>
        <fullName evidence="7">FUSC family protein</fullName>
    </submittedName>
</protein>
<accession>A0ABS8BHE7</accession>
<feature type="transmembrane region" description="Helical" evidence="5">
    <location>
        <begin position="90"/>
        <end position="109"/>
    </location>
</feature>
<name>A0ABS8BHE7_9NEIS</name>
<dbReference type="Proteomes" id="UP001198034">
    <property type="component" value="Unassembled WGS sequence"/>
</dbReference>
<feature type="transmembrane region" description="Helical" evidence="5">
    <location>
        <begin position="282"/>
        <end position="301"/>
    </location>
</feature>
<evidence type="ECO:0000256" key="2">
    <source>
        <dbReference type="ARBA" id="ARBA00022692"/>
    </source>
</evidence>
<sequence>MPKWLTLLRPNRGPFPLSRMLLGVMVFAILMGWQVYHDHNQAAGMMGFAILATLMLDIGGTRRKRLESMVLGNILMLLTASISLSINHNILIWLGGILLLMTLIGASLSAGFALDLLLRLLASAYLIGYPGTFVSSAILPYYLIAAAMTIALSVSFAPRMNNPIGLQIQPHWRSDYQQLRKGQFAGATFGILLAIACAFSFFAARYLNLTAPNVAAICTVVVFRPEPDRTYPTIWLRFVGVLLASAVAWLFVFQINSSVELVILAALSGALIPVAFANGLMYVAAIITFIVYLILALLGIHGHAAEISAENRIYETVLGASIAGVFAMIFHSLKPVIGKQ</sequence>
<comment type="subcellular location">
    <subcellularLocation>
        <location evidence="1">Membrane</location>
        <topology evidence="1">Multi-pass membrane protein</topology>
    </subcellularLocation>
</comment>
<keyword evidence="8" id="KW-1185">Reference proteome</keyword>
<gene>
    <name evidence="7" type="ORF">LG219_02455</name>
</gene>
<evidence type="ECO:0000256" key="4">
    <source>
        <dbReference type="ARBA" id="ARBA00023136"/>
    </source>
</evidence>
<evidence type="ECO:0000256" key="5">
    <source>
        <dbReference type="SAM" id="Phobius"/>
    </source>
</evidence>
<proteinExistence type="predicted"/>
<dbReference type="InterPro" id="IPR049453">
    <property type="entry name" value="Memb_transporter_dom"/>
</dbReference>
<dbReference type="EMBL" id="JAJAWG010000001">
    <property type="protein sequence ID" value="MCB5195152.1"/>
    <property type="molecule type" value="Genomic_DNA"/>
</dbReference>
<feature type="transmembrane region" description="Helical" evidence="5">
    <location>
        <begin position="259"/>
        <end position="276"/>
    </location>
</feature>
<feature type="transmembrane region" description="Helical" evidence="5">
    <location>
        <begin position="234"/>
        <end position="252"/>
    </location>
</feature>
<organism evidence="7 8">
    <name type="scientific">Deefgea salmonis</name>
    <dbReference type="NCBI Taxonomy" id="2875502"/>
    <lineage>
        <taxon>Bacteria</taxon>
        <taxon>Pseudomonadati</taxon>
        <taxon>Pseudomonadota</taxon>
        <taxon>Betaproteobacteria</taxon>
        <taxon>Neisseriales</taxon>
        <taxon>Chitinibacteraceae</taxon>
        <taxon>Deefgea</taxon>
    </lineage>
</organism>
<feature type="transmembrane region" description="Helical" evidence="5">
    <location>
        <begin position="313"/>
        <end position="333"/>
    </location>
</feature>
<keyword evidence="4 5" id="KW-0472">Membrane</keyword>
<feature type="transmembrane region" description="Helical" evidence="5">
    <location>
        <begin position="184"/>
        <end position="204"/>
    </location>
</feature>
<dbReference type="RefSeq" id="WP_226762957.1">
    <property type="nucleotide sequence ID" value="NZ_JAJAWG010000001.1"/>
</dbReference>
<dbReference type="Pfam" id="PF13515">
    <property type="entry name" value="FUSC_2"/>
    <property type="match status" value="1"/>
</dbReference>
<evidence type="ECO:0000313" key="8">
    <source>
        <dbReference type="Proteomes" id="UP001198034"/>
    </source>
</evidence>
<feature type="transmembrane region" description="Helical" evidence="5">
    <location>
        <begin position="42"/>
        <end position="59"/>
    </location>
</feature>
<keyword evidence="2 5" id="KW-0812">Transmembrane</keyword>
<reference evidence="7 8" key="1">
    <citation type="submission" date="2021-10" db="EMBL/GenBank/DDBJ databases">
        <authorList>
            <person name="Chen M."/>
        </authorList>
    </citation>
    <scope>NUCLEOTIDE SEQUENCE [LARGE SCALE GENOMIC DNA]</scope>
    <source>
        <strain evidence="7 8">H3-26</strain>
    </source>
</reference>
<keyword evidence="3 5" id="KW-1133">Transmembrane helix</keyword>